<feature type="domain" description="DUF7924" evidence="2">
    <location>
        <begin position="177"/>
        <end position="347"/>
    </location>
</feature>
<evidence type="ECO:0000313" key="3">
    <source>
        <dbReference type="EMBL" id="CAK7213705.1"/>
    </source>
</evidence>
<dbReference type="Pfam" id="PF25545">
    <property type="entry name" value="DUF7924"/>
    <property type="match status" value="1"/>
</dbReference>
<comment type="caution">
    <text evidence="3">The sequence shown here is derived from an EMBL/GenBank/DDBJ whole genome shotgun (WGS) entry which is preliminary data.</text>
</comment>
<feature type="compositionally biased region" description="Basic and acidic residues" evidence="1">
    <location>
        <begin position="22"/>
        <end position="35"/>
    </location>
</feature>
<name>A0ABP0B2G0_9PEZI</name>
<dbReference type="PANTHER" id="PTHR42470:SF1">
    <property type="entry name" value="VAST DOMAIN-CONTAINING PROTEIN"/>
    <property type="match status" value="1"/>
</dbReference>
<feature type="region of interest" description="Disordered" evidence="1">
    <location>
        <begin position="1"/>
        <end position="36"/>
    </location>
</feature>
<reference evidence="3 4" key="1">
    <citation type="submission" date="2024-01" db="EMBL/GenBank/DDBJ databases">
        <authorList>
            <person name="Allen C."/>
            <person name="Tagirdzhanova G."/>
        </authorList>
    </citation>
    <scope>NUCLEOTIDE SEQUENCE [LARGE SCALE GENOMIC DNA]</scope>
</reference>
<dbReference type="EMBL" id="CAWUHC010000010">
    <property type="protein sequence ID" value="CAK7213705.1"/>
    <property type="molecule type" value="Genomic_DNA"/>
</dbReference>
<feature type="compositionally biased region" description="Basic and acidic residues" evidence="1">
    <location>
        <begin position="368"/>
        <end position="381"/>
    </location>
</feature>
<evidence type="ECO:0000256" key="1">
    <source>
        <dbReference type="SAM" id="MobiDB-lite"/>
    </source>
</evidence>
<evidence type="ECO:0000259" key="2">
    <source>
        <dbReference type="Pfam" id="PF25545"/>
    </source>
</evidence>
<dbReference type="InterPro" id="IPR057684">
    <property type="entry name" value="DUF7924"/>
</dbReference>
<protein>
    <recommendedName>
        <fullName evidence="2">DUF7924 domain-containing protein</fullName>
    </recommendedName>
</protein>
<dbReference type="Proteomes" id="UP001642406">
    <property type="component" value="Unassembled WGS sequence"/>
</dbReference>
<feature type="region of interest" description="Disordered" evidence="1">
    <location>
        <begin position="358"/>
        <end position="384"/>
    </location>
</feature>
<dbReference type="PANTHER" id="PTHR42470">
    <property type="entry name" value="VAST DOMAIN-CONTAINING PROTEIN"/>
    <property type="match status" value="1"/>
</dbReference>
<accession>A0ABP0B2G0</accession>
<keyword evidence="4" id="KW-1185">Reference proteome</keyword>
<gene>
    <name evidence="3" type="ORF">SBRCBS47491_001896</name>
</gene>
<evidence type="ECO:0000313" key="4">
    <source>
        <dbReference type="Proteomes" id="UP001642406"/>
    </source>
</evidence>
<organism evidence="3 4">
    <name type="scientific">Sporothrix bragantina</name>
    <dbReference type="NCBI Taxonomy" id="671064"/>
    <lineage>
        <taxon>Eukaryota</taxon>
        <taxon>Fungi</taxon>
        <taxon>Dikarya</taxon>
        <taxon>Ascomycota</taxon>
        <taxon>Pezizomycotina</taxon>
        <taxon>Sordariomycetes</taxon>
        <taxon>Sordariomycetidae</taxon>
        <taxon>Ophiostomatales</taxon>
        <taxon>Ophiostomataceae</taxon>
        <taxon>Sporothrix</taxon>
    </lineage>
</organism>
<proteinExistence type="predicted"/>
<sequence length="396" mass="44826">MLPVRRPESSVGADWPVFDPSSKVDLKQTSQREETGTNCAEAEILHQQDQQDAESTADGALDQWDREILQLNNIRMRPRMSPLPDHIQKLVNIIRRDHGPSEEPLHWDDIESDPHFEEVIEGTVASSVEDYYRKDLFALPSSAGSPLRAYGRVPMHQKAVPLLRISDDSEDPLQPFRAPVPSLMFGYNSSMAFPERDHQLRLSKMRDNVAATETMTTLLLPFFVVEFRGGDGDMLEIANACMASAATCVNMVEKLNRLVRAYHRQDEDGDAPIVESASFSVATTGEQLRMYVTWTDVDDNMVTHYETQHIGSFLLSNGRNYTELRRMIRNIIDWGKVERLQAIKRALDFLVQKLDKRPLSPGPGKSTLPERPRGRMREADQSQRAVLTANGVVQDL</sequence>